<name>A0ABW7MY40_9FLAO</name>
<dbReference type="Proteomes" id="UP001610100">
    <property type="component" value="Unassembled WGS sequence"/>
</dbReference>
<proteinExistence type="predicted"/>
<dbReference type="PANTHER" id="PTHR17985:SF8">
    <property type="entry name" value="TRANSPORT AND GOLGI ORGANIZATION PROTEIN 2 HOMOLOG"/>
    <property type="match status" value="1"/>
</dbReference>
<sequence>MCTVTFIPKNNLDFILTSNRDEDPRRASGAPDFYSRHGVTGLYPKDLRSGGTWIGVSERSRLVCVLNGAFEKHERKAEYRKSRGLIALDLLFAEHLDATLKDYDLHDIEPFTAILVDWNILLRCVELVWDGNERYITDLPMESKIWSSSPLYTPKMKSERQEWFDDFKANSKLDAKSVLEFHKTAGAETEDYGVIMDRGFVKTTSITQLEKKGSDVFMHFESLQQDVITEQRLQLS</sequence>
<dbReference type="EMBL" id="JBAWKB010000002">
    <property type="protein sequence ID" value="MFH6771741.1"/>
    <property type="molecule type" value="Genomic_DNA"/>
</dbReference>
<comment type="caution">
    <text evidence="1">The sequence shown here is derived from an EMBL/GenBank/DDBJ whole genome shotgun (WGS) entry which is preliminary data.</text>
</comment>
<dbReference type="RefSeq" id="WP_344740918.1">
    <property type="nucleotide sequence ID" value="NZ_BAABAY010000002.1"/>
</dbReference>
<keyword evidence="2" id="KW-1185">Reference proteome</keyword>
<organism evidence="1 2">
    <name type="scientific">Gaetbulibacter aestuarii</name>
    <dbReference type="NCBI Taxonomy" id="1502358"/>
    <lineage>
        <taxon>Bacteria</taxon>
        <taxon>Pseudomonadati</taxon>
        <taxon>Bacteroidota</taxon>
        <taxon>Flavobacteriia</taxon>
        <taxon>Flavobacteriales</taxon>
        <taxon>Flavobacteriaceae</taxon>
        <taxon>Gaetbulibacter</taxon>
    </lineage>
</organism>
<reference evidence="1 2" key="1">
    <citation type="submission" date="2024-02" db="EMBL/GenBank/DDBJ databases">
        <title>A Gaetbulibacter species isolated from tidal flats and genomic insights of their niches.</title>
        <authorList>
            <person name="Ye Y."/>
        </authorList>
    </citation>
    <scope>NUCLEOTIDE SEQUENCE [LARGE SCALE GENOMIC DNA]</scope>
    <source>
        <strain evidence="1 2">KYW382</strain>
    </source>
</reference>
<dbReference type="InterPro" id="IPR008551">
    <property type="entry name" value="TANGO2"/>
</dbReference>
<dbReference type="Pfam" id="PF05742">
    <property type="entry name" value="TANGO2"/>
    <property type="match status" value="1"/>
</dbReference>
<dbReference type="PANTHER" id="PTHR17985">
    <property type="entry name" value="SER/THR-RICH PROTEIN T10 IN DGCR REGION"/>
    <property type="match status" value="1"/>
</dbReference>
<protein>
    <submittedName>
        <fullName evidence="1">NRDE family protein</fullName>
    </submittedName>
</protein>
<accession>A0ABW7MY40</accession>
<evidence type="ECO:0000313" key="1">
    <source>
        <dbReference type="EMBL" id="MFH6771741.1"/>
    </source>
</evidence>
<evidence type="ECO:0000313" key="2">
    <source>
        <dbReference type="Proteomes" id="UP001610100"/>
    </source>
</evidence>
<gene>
    <name evidence="1" type="ORF">V8G58_07315</name>
</gene>